<reference evidence="2" key="1">
    <citation type="submission" date="2025-08" db="UniProtKB">
        <authorList>
            <consortium name="RefSeq"/>
        </authorList>
    </citation>
    <scope>IDENTIFICATION</scope>
    <source>
        <tissue evidence="2">Adult</tissue>
    </source>
</reference>
<sequence length="313" mass="36330">MSELPATASTLHIQTRQRSEHVVNIELIGRISHQITGAKLPSNKQVLQLLFYNIRFVYRQLRESAKLTINAVLIFWQQARIPTKDVARCVDKLESVYKLWQKIQKTVPNKRSDAQKKIVEDFSAKLDNLFDIAHRDALQNMRISEDKEFLILQRQKGRPGSMAGADMVLYRRQNRADHRIEKEMSRKWKHQQMSEVNLELNDDFGMDYEEDIGDSEPEVAETNVKKNTKQTASTCINRGRKHFITPRLLSALDSAKVSDGKAMHILMATAEALGHCTSDLVVNRSTLHRLREEHRRKETQRIQESFIDKVYHD</sequence>
<protein>
    <submittedName>
        <fullName evidence="2">Uncharacterized protein LOC125779133 isoform X2</fullName>
    </submittedName>
</protein>
<accession>A0ABM3K2L0</accession>
<dbReference type="Proteomes" id="UP001652620">
    <property type="component" value="Chromosome 6"/>
</dbReference>
<keyword evidence="1" id="KW-1185">Reference proteome</keyword>
<evidence type="ECO:0000313" key="2">
    <source>
        <dbReference type="RefSeq" id="XP_049315706.1"/>
    </source>
</evidence>
<organism evidence="1 2">
    <name type="scientific">Bactrocera dorsalis</name>
    <name type="common">Oriental fruit fly</name>
    <name type="synonym">Dacus dorsalis</name>
    <dbReference type="NCBI Taxonomy" id="27457"/>
    <lineage>
        <taxon>Eukaryota</taxon>
        <taxon>Metazoa</taxon>
        <taxon>Ecdysozoa</taxon>
        <taxon>Arthropoda</taxon>
        <taxon>Hexapoda</taxon>
        <taxon>Insecta</taxon>
        <taxon>Pterygota</taxon>
        <taxon>Neoptera</taxon>
        <taxon>Endopterygota</taxon>
        <taxon>Diptera</taxon>
        <taxon>Brachycera</taxon>
        <taxon>Muscomorpha</taxon>
        <taxon>Tephritoidea</taxon>
        <taxon>Tephritidae</taxon>
        <taxon>Bactrocera</taxon>
        <taxon>Bactrocera</taxon>
    </lineage>
</organism>
<dbReference type="GeneID" id="125779133"/>
<proteinExistence type="predicted"/>
<gene>
    <name evidence="2" type="primary">LOC125779133</name>
</gene>
<name>A0ABM3K2L0_BACDO</name>
<dbReference type="RefSeq" id="XP_049315706.1">
    <property type="nucleotide sequence ID" value="XM_049459749.1"/>
</dbReference>
<evidence type="ECO:0000313" key="1">
    <source>
        <dbReference type="Proteomes" id="UP001652620"/>
    </source>
</evidence>